<dbReference type="RefSeq" id="WP_168917616.1">
    <property type="nucleotide sequence ID" value="NZ_CP050804.1"/>
</dbReference>
<dbReference type="GO" id="GO:0004674">
    <property type="term" value="F:protein serine/threonine kinase activity"/>
    <property type="evidence" value="ECO:0007669"/>
    <property type="project" value="UniProtKB-KW"/>
</dbReference>
<dbReference type="AlphaFoldDB" id="A0A6H2EK09"/>
<organism evidence="12 13">
    <name type="scientific">Arcanobacterium buesumense</name>
    <dbReference type="NCBI Taxonomy" id="2722751"/>
    <lineage>
        <taxon>Bacteria</taxon>
        <taxon>Bacillati</taxon>
        <taxon>Actinomycetota</taxon>
        <taxon>Actinomycetes</taxon>
        <taxon>Actinomycetales</taxon>
        <taxon>Actinomycetaceae</taxon>
        <taxon>Arcanobacterium</taxon>
    </lineage>
</organism>
<dbReference type="PROSITE" id="PS50011">
    <property type="entry name" value="PROTEIN_KINASE_DOM"/>
    <property type="match status" value="1"/>
</dbReference>
<dbReference type="SMART" id="SM00740">
    <property type="entry name" value="PASTA"/>
    <property type="match status" value="4"/>
</dbReference>
<dbReference type="Pfam" id="PF03793">
    <property type="entry name" value="PASTA"/>
    <property type="match status" value="4"/>
</dbReference>
<protein>
    <recommendedName>
        <fullName evidence="1">non-specific serine/threonine protein kinase</fullName>
        <ecNumber evidence="1">2.7.11.1</ecNumber>
    </recommendedName>
</protein>
<keyword evidence="3" id="KW-0808">Transferase</keyword>
<dbReference type="InterPro" id="IPR011009">
    <property type="entry name" value="Kinase-like_dom_sf"/>
</dbReference>
<dbReference type="SUPFAM" id="SSF56112">
    <property type="entry name" value="Protein kinase-like (PK-like)"/>
    <property type="match status" value="1"/>
</dbReference>
<dbReference type="PROSITE" id="PS00108">
    <property type="entry name" value="PROTEIN_KINASE_ST"/>
    <property type="match status" value="1"/>
</dbReference>
<dbReference type="Gene3D" id="1.10.510.10">
    <property type="entry name" value="Transferase(Phosphotransferase) domain 1"/>
    <property type="match status" value="1"/>
</dbReference>
<dbReference type="PANTHER" id="PTHR43289">
    <property type="entry name" value="MITOGEN-ACTIVATED PROTEIN KINASE KINASE KINASE 20-RELATED"/>
    <property type="match status" value="1"/>
</dbReference>
<dbReference type="NCBIfam" id="NF033483">
    <property type="entry name" value="PknB_PASTA_kin"/>
    <property type="match status" value="1"/>
</dbReference>
<name>A0A6H2EK09_9ACTO</name>
<evidence type="ECO:0000256" key="9">
    <source>
        <dbReference type="SAM" id="Phobius"/>
    </source>
</evidence>
<evidence type="ECO:0000256" key="3">
    <source>
        <dbReference type="ARBA" id="ARBA00022679"/>
    </source>
</evidence>
<keyword evidence="9" id="KW-0472">Membrane</keyword>
<keyword evidence="9" id="KW-1133">Transmembrane helix</keyword>
<keyword evidence="13" id="KW-1185">Reference proteome</keyword>
<evidence type="ECO:0000256" key="2">
    <source>
        <dbReference type="ARBA" id="ARBA00022527"/>
    </source>
</evidence>
<dbReference type="GO" id="GO:0005524">
    <property type="term" value="F:ATP binding"/>
    <property type="evidence" value="ECO:0007669"/>
    <property type="project" value="UniProtKB-KW"/>
</dbReference>
<feature type="domain" description="PASTA" evidence="11">
    <location>
        <begin position="516"/>
        <end position="584"/>
    </location>
</feature>
<evidence type="ECO:0000256" key="5">
    <source>
        <dbReference type="ARBA" id="ARBA00022777"/>
    </source>
</evidence>
<dbReference type="FunFam" id="3.30.200.20:FF:000035">
    <property type="entry name" value="Serine/threonine protein kinase Stk1"/>
    <property type="match status" value="1"/>
</dbReference>
<evidence type="ECO:0000313" key="13">
    <source>
        <dbReference type="Proteomes" id="UP000502298"/>
    </source>
</evidence>
<evidence type="ECO:0000256" key="6">
    <source>
        <dbReference type="ARBA" id="ARBA00022840"/>
    </source>
</evidence>
<keyword evidence="6" id="KW-0067">ATP-binding</keyword>
<dbReference type="Gene3D" id="3.30.10.20">
    <property type="match status" value="4"/>
</dbReference>
<dbReference type="Proteomes" id="UP000502298">
    <property type="component" value="Chromosome"/>
</dbReference>
<keyword evidence="2" id="KW-0723">Serine/threonine-protein kinase</keyword>
<evidence type="ECO:0000313" key="12">
    <source>
        <dbReference type="EMBL" id="QJC21676.1"/>
    </source>
</evidence>
<dbReference type="EC" id="2.7.11.1" evidence="1"/>
<sequence>MNLDPLLNVAIEGRYRITSRLARGGMASVYRAHDNRLDRDVAVKIIHSHLAEQPDFVERFIQEARSAAKLTSPHVVNVYDQGVAQTPLGDLPYLVMQLVSGPDLRSELNANGSLPIGMALTIIKQVLQALAIAHSADIVHRDVKPENILLTQPLDISAVISQPTINAQVADFGLARAASKSTQTATVLGTVGYVAPELVTAGTAGPATDIYATGIMLYELIAGSLPFTGETPLAIAYQHAHDQVPQLSDLADWIPASIDSLIRLFTAKDPQKRPQNGQAALDALEDITESIPSDIAIRRIPVFPQQVKETGTSATTQQLTNPVIDQPAANTQKLTAVTRPASVSSSTSKTRRRRRWPLFTALFLLLLALTGTTGWYFLYGPGLRVTLADVSAMSLAQAQETLEKQGFHTSVTHEFSDNIARDSIIGTDPIAGSRIHPDTEVKIRISDGIKHLTVPSLAGLTSAEAEQALKDAGFSDIDHTSNYSDTVEKDHIVSQEPEPDSSIPHNATIHYVISDGRAPVKIPNLSDVKRSELEQTLADLGLTLVLTEEYSDTVPEGNVISQTPEANSAGLRLDEVHVTVSLGPKLVEVPNVIGQQSQNALTTLKNAGFEVKVEKILGGFFGTVRLQDPEGGTKAKPGTTITITVV</sequence>
<feature type="domain" description="PASTA" evidence="11">
    <location>
        <begin position="382"/>
        <end position="447"/>
    </location>
</feature>
<dbReference type="Pfam" id="PF00069">
    <property type="entry name" value="Pkinase"/>
    <property type="match status" value="1"/>
</dbReference>
<keyword evidence="5 12" id="KW-0418">Kinase</keyword>
<comment type="catalytic activity">
    <reaction evidence="7">
        <text>L-threonyl-[protein] + ATP = O-phospho-L-threonyl-[protein] + ADP + H(+)</text>
        <dbReference type="Rhea" id="RHEA:46608"/>
        <dbReference type="Rhea" id="RHEA-COMP:11060"/>
        <dbReference type="Rhea" id="RHEA-COMP:11605"/>
        <dbReference type="ChEBI" id="CHEBI:15378"/>
        <dbReference type="ChEBI" id="CHEBI:30013"/>
        <dbReference type="ChEBI" id="CHEBI:30616"/>
        <dbReference type="ChEBI" id="CHEBI:61977"/>
        <dbReference type="ChEBI" id="CHEBI:456216"/>
        <dbReference type="EC" id="2.7.11.1"/>
    </reaction>
</comment>
<proteinExistence type="predicted"/>
<dbReference type="EMBL" id="CP050804">
    <property type="protein sequence ID" value="QJC21676.1"/>
    <property type="molecule type" value="Genomic_DNA"/>
</dbReference>
<dbReference type="CDD" id="cd06577">
    <property type="entry name" value="PASTA_pknB"/>
    <property type="match status" value="4"/>
</dbReference>
<dbReference type="CDD" id="cd14014">
    <property type="entry name" value="STKc_PknB_like"/>
    <property type="match status" value="1"/>
</dbReference>
<evidence type="ECO:0000256" key="8">
    <source>
        <dbReference type="ARBA" id="ARBA00048679"/>
    </source>
</evidence>
<dbReference type="PANTHER" id="PTHR43289:SF34">
    <property type="entry name" value="SERINE_THREONINE-PROTEIN KINASE YBDM-RELATED"/>
    <property type="match status" value="1"/>
</dbReference>
<evidence type="ECO:0000259" key="11">
    <source>
        <dbReference type="PROSITE" id="PS51178"/>
    </source>
</evidence>
<evidence type="ECO:0000256" key="7">
    <source>
        <dbReference type="ARBA" id="ARBA00047899"/>
    </source>
</evidence>
<dbReference type="SMART" id="SM00220">
    <property type="entry name" value="S_TKc"/>
    <property type="match status" value="1"/>
</dbReference>
<accession>A0A6H2EK09</accession>
<evidence type="ECO:0000259" key="10">
    <source>
        <dbReference type="PROSITE" id="PS50011"/>
    </source>
</evidence>
<feature type="domain" description="PASTA" evidence="11">
    <location>
        <begin position="585"/>
        <end position="646"/>
    </location>
</feature>
<gene>
    <name evidence="12" type="primary">pknB</name>
    <name evidence="12" type="ORF">HC352_03590</name>
</gene>
<keyword evidence="9" id="KW-0812">Transmembrane</keyword>
<keyword evidence="4" id="KW-0547">Nucleotide-binding</keyword>
<dbReference type="InterPro" id="IPR005543">
    <property type="entry name" value="PASTA_dom"/>
</dbReference>
<evidence type="ECO:0000256" key="1">
    <source>
        <dbReference type="ARBA" id="ARBA00012513"/>
    </source>
</evidence>
<feature type="domain" description="PASTA" evidence="11">
    <location>
        <begin position="448"/>
        <end position="515"/>
    </location>
</feature>
<feature type="domain" description="Protein kinase" evidence="10">
    <location>
        <begin position="15"/>
        <end position="291"/>
    </location>
</feature>
<dbReference type="PROSITE" id="PS51178">
    <property type="entry name" value="PASTA"/>
    <property type="match status" value="4"/>
</dbReference>
<dbReference type="KEGG" id="arca:HC352_03590"/>
<reference evidence="12 13" key="1">
    <citation type="submission" date="2020-03" db="EMBL/GenBank/DDBJ databases">
        <title>Complete genome of Arcanobacterium buesumensis sp. nov. strain 2701.</title>
        <authorList>
            <person name="Borowiak M."/>
            <person name="Alssahen M."/>
            <person name="Laemmler C."/>
            <person name="Malorny B."/>
            <person name="Hassan A."/>
            <person name="Prenger-Berninghoff E."/>
            <person name="Ploetz M."/>
            <person name="Abdulmawjood A."/>
        </authorList>
    </citation>
    <scope>NUCLEOTIDE SEQUENCE [LARGE SCALE GENOMIC DNA]</scope>
    <source>
        <strain evidence="12 13">2701</strain>
    </source>
</reference>
<feature type="transmembrane region" description="Helical" evidence="9">
    <location>
        <begin position="356"/>
        <end position="378"/>
    </location>
</feature>
<comment type="catalytic activity">
    <reaction evidence="8">
        <text>L-seryl-[protein] + ATP = O-phospho-L-seryl-[protein] + ADP + H(+)</text>
        <dbReference type="Rhea" id="RHEA:17989"/>
        <dbReference type="Rhea" id="RHEA-COMP:9863"/>
        <dbReference type="Rhea" id="RHEA-COMP:11604"/>
        <dbReference type="ChEBI" id="CHEBI:15378"/>
        <dbReference type="ChEBI" id="CHEBI:29999"/>
        <dbReference type="ChEBI" id="CHEBI:30616"/>
        <dbReference type="ChEBI" id="CHEBI:83421"/>
        <dbReference type="ChEBI" id="CHEBI:456216"/>
        <dbReference type="EC" id="2.7.11.1"/>
    </reaction>
</comment>
<evidence type="ECO:0000256" key="4">
    <source>
        <dbReference type="ARBA" id="ARBA00022741"/>
    </source>
</evidence>
<dbReference type="Gene3D" id="3.30.200.20">
    <property type="entry name" value="Phosphorylase Kinase, domain 1"/>
    <property type="match status" value="1"/>
</dbReference>
<dbReference type="InterPro" id="IPR000719">
    <property type="entry name" value="Prot_kinase_dom"/>
</dbReference>
<dbReference type="InterPro" id="IPR008271">
    <property type="entry name" value="Ser/Thr_kinase_AS"/>
</dbReference>